<feature type="binding site" evidence="19">
    <location>
        <position position="295"/>
    </location>
    <ligand>
        <name>ATP</name>
        <dbReference type="ChEBI" id="CHEBI:30616"/>
        <label>1</label>
    </ligand>
</feature>
<reference evidence="22" key="1">
    <citation type="journal article" date="2014" name="Int. J. Syst. Evol. Microbiol.">
        <title>Complete genome sequence of Corynebacterium casei LMG S-19264T (=DSM 44701T), isolated from a smear-ripened cheese.</title>
        <authorList>
            <consortium name="US DOE Joint Genome Institute (JGI-PGF)"/>
            <person name="Walter F."/>
            <person name="Albersmeier A."/>
            <person name="Kalinowski J."/>
            <person name="Ruckert C."/>
        </authorList>
    </citation>
    <scope>NUCLEOTIDE SEQUENCE</scope>
    <source>
        <strain evidence="22">CGMCC 1.15493</strain>
    </source>
</reference>
<dbReference type="CDD" id="cd01424">
    <property type="entry name" value="MGS_CPS_II"/>
    <property type="match status" value="1"/>
</dbReference>
<dbReference type="HAMAP" id="MF_01210_A">
    <property type="entry name" value="CPSase_L_chain_A"/>
    <property type="match status" value="1"/>
</dbReference>
<dbReference type="NCBIfam" id="NF009455">
    <property type="entry name" value="PRK12815.1"/>
    <property type="match status" value="1"/>
</dbReference>
<dbReference type="InterPro" id="IPR013815">
    <property type="entry name" value="ATP_grasp_subdomain_1"/>
</dbReference>
<feature type="binding site" evidence="19">
    <location>
        <position position="339"/>
    </location>
    <ligand>
        <name>Mg(2+)</name>
        <dbReference type="ChEBI" id="CHEBI:18420"/>
        <label>1</label>
    </ligand>
</feature>
<organism evidence="22 23">
    <name type="scientific">Aureimonas glaciei</name>
    <dbReference type="NCBI Taxonomy" id="1776957"/>
    <lineage>
        <taxon>Bacteria</taxon>
        <taxon>Pseudomonadati</taxon>
        <taxon>Pseudomonadota</taxon>
        <taxon>Alphaproteobacteria</taxon>
        <taxon>Hyphomicrobiales</taxon>
        <taxon>Aurantimonadaceae</taxon>
        <taxon>Aureimonas</taxon>
    </lineage>
</organism>
<comment type="function">
    <text evidence="17 19">Large subunit of the glutamine-dependent carbamoyl phosphate synthetase (CPSase). CPSase catalyzes the formation of carbamoyl phosphate from the ammonia moiety of glutamine, carbonate, and phosphate donated by ATP, constituting the first step of 2 biosynthetic pathways, one leading to arginine and/or urea and the other to pyrimidine nucleotides. The large subunit (synthetase) binds the substrates ammonia (free or transferred from glutamine from the small subunit), hydrogencarbonate and ATP and carries out an ATP-coupled ligase reaction, activating hydrogencarbonate by forming carboxy phosphate which reacts with ammonia to form carbamoyl phosphate.</text>
</comment>
<dbReference type="FunFam" id="3.30.470.20:FF:000013">
    <property type="entry name" value="Carbamoyl-phosphate synthase large chain"/>
    <property type="match status" value="1"/>
</dbReference>
<dbReference type="NCBIfam" id="TIGR01369">
    <property type="entry name" value="CPSaseII_lrg"/>
    <property type="match status" value="1"/>
</dbReference>
<evidence type="ECO:0000256" key="1">
    <source>
        <dbReference type="ARBA" id="ARBA00001936"/>
    </source>
</evidence>
<evidence type="ECO:0000256" key="4">
    <source>
        <dbReference type="ARBA" id="ARBA00009799"/>
    </source>
</evidence>
<proteinExistence type="inferred from homology"/>
<keyword evidence="13 19" id="KW-0665">Pyrimidine biosynthesis</keyword>
<evidence type="ECO:0000259" key="20">
    <source>
        <dbReference type="PROSITE" id="PS50975"/>
    </source>
</evidence>
<reference evidence="22" key="2">
    <citation type="submission" date="2020-09" db="EMBL/GenBank/DDBJ databases">
        <authorList>
            <person name="Sun Q."/>
            <person name="Zhou Y."/>
        </authorList>
    </citation>
    <scope>NUCLEOTIDE SEQUENCE</scope>
    <source>
        <strain evidence="22">CGMCC 1.15493</strain>
    </source>
</reference>
<dbReference type="PANTHER" id="PTHR11405">
    <property type="entry name" value="CARBAMOYLTRANSFERASE FAMILY MEMBER"/>
    <property type="match status" value="1"/>
</dbReference>
<feature type="binding site" evidence="19">
    <location>
        <position position="907"/>
    </location>
    <ligand>
        <name>Mg(2+)</name>
        <dbReference type="ChEBI" id="CHEBI:18420"/>
        <label>4</label>
    </ligand>
</feature>
<feature type="binding site" evidence="19">
    <location>
        <position position="852"/>
    </location>
    <ligand>
        <name>ATP</name>
        <dbReference type="ChEBI" id="CHEBI:30616"/>
        <label>2</label>
    </ligand>
</feature>
<evidence type="ECO:0000256" key="19">
    <source>
        <dbReference type="HAMAP-Rule" id="MF_01210"/>
    </source>
</evidence>
<keyword evidence="12" id="KW-0460">Magnesium</keyword>
<feature type="binding site" evidence="19">
    <location>
        <position position="851"/>
    </location>
    <ligand>
        <name>ATP</name>
        <dbReference type="ChEBI" id="CHEBI:30616"/>
        <label>2</label>
    </ligand>
</feature>
<feature type="binding site" evidence="19">
    <location>
        <position position="850"/>
    </location>
    <ligand>
        <name>ATP</name>
        <dbReference type="ChEBI" id="CHEBI:30616"/>
        <label>2</label>
    </ligand>
</feature>
<keyword evidence="9 19" id="KW-0677">Repeat</keyword>
<dbReference type="EMBL" id="BMJJ01000016">
    <property type="protein sequence ID" value="GGD39814.1"/>
    <property type="molecule type" value="Genomic_DNA"/>
</dbReference>
<feature type="binding site" evidence="19">
    <location>
        <position position="264"/>
    </location>
    <ligand>
        <name>ATP</name>
        <dbReference type="ChEBI" id="CHEBI:30616"/>
        <label>1</label>
    </ligand>
</feature>
<dbReference type="InterPro" id="IPR011607">
    <property type="entry name" value="MGS-like_dom"/>
</dbReference>
<feature type="binding site" evidence="19">
    <location>
        <position position="353"/>
    </location>
    <ligand>
        <name>Mg(2+)</name>
        <dbReference type="ChEBI" id="CHEBI:18420"/>
        <label>1</label>
    </ligand>
</feature>
<feature type="binding site" evidence="19">
    <location>
        <position position="905"/>
    </location>
    <ligand>
        <name>Mg(2+)</name>
        <dbReference type="ChEBI" id="CHEBI:18420"/>
        <label>3</label>
    </ligand>
</feature>
<sequence>MPKRTDIRSILIIGAGPIIIGQACEFDYSGTQACKALKEEGYRIILINSNPATIMTDPDLADATYIEPITPEVVAKIIEKERPDALLPTMGGQTALNTALSLRRMGVLDKYNVEMIGADAAAIDKAEDRALFREAMKKIGLETPRSLLANATEAKSADKAAFEAKAAEIRATITDATAQAEALAAIEAEWAAGRSDRKQRYMTRALAAAAEALEQIGLPAIIRPSFTMGGTGGGIAYNRSEFFEIAEGGLDASPTTEVLIEESVLGWKEYEMEVVRDKADNCIIVCSIENIDPMGVHTGDSITVAPALTLTDKEYQVMRNASIAVLREIGVETGGSNVQFAVNPEDGRLVVIEMNPRVSRSSALASKATGFPIAKIAAKLAVGYTLDELDNDITGGATPASFEPSIDYVVTKIPRFAFEKFPGADPLLTTAMKSVGEVMAIGRTFEESLQKALRGLETGLDGLDEIKIPGIGEGDDKNAIRAALGKPTPDRLLMVAQALRMGTSEEQVHQSCKIDPWFIARIKAIIDLEARVSEHGLPDDAENFRFLKSVGFSDARLAKLIGADEETVASAREKLDVHPVFKRIDTCAAEFASPTPYMYSTYERPFAGSLRSEDEVSDRKKVVILGGGPNRIGQGIEFDYCCCHAAFALKDAGYEAIMVNCNPETVSTDYDTSDRLYFEPLTGEDVLAILRVEQSKGTLHGVIVQLGGQTPLKLAETLEKAGIPILGTSPDAIDLAEDRDRFQHFLNEFQLRQPNNGIARSADEARIIVERIGYPVVIRPSYVLGGRAMEIVRNGPQFERYITEAVVVSGKSPVLIDSYLSDAIEVDVDCLSDGKDTFIAGILEHIEEAGIHSGDSACSLPVHSLSDAIVDELERQTRVMALGLNVVGLMNVQFAIKGEDIYVLEVNPRASRTVPFVAKTIGSPIAKIAARIMAGETLDAAFAAYGDKPNWRTLKHIAVKEAVFPFARFPGVDTLLGPEMRSTGEVMGLDTSFAVAFAKSQLGSSIDLPTAGSVFVSVRDGDKARALPAIRKLHELGFKIVATGGTQRFLIEQGIPAEKINKVLEGRPHIEDAIRNRQIQLVLNTSEGAKALSDSRSLRRAALIHKVPYYTTLSGMAAAAEAIEALKRGGLEVRSLQSYFTAA</sequence>
<protein>
    <recommendedName>
        <fullName evidence="19">Carbamoyl phosphate synthase large chain</fullName>
        <ecNumber evidence="19">6.3.4.16</ecNumber>
        <ecNumber evidence="19">6.3.5.5</ecNumber>
    </recommendedName>
    <alternativeName>
        <fullName evidence="19">Carbamoyl phosphate synthetase ammonia chain</fullName>
    </alternativeName>
</protein>
<feature type="binding site" evidence="19">
    <location>
        <position position="779"/>
    </location>
    <ligand>
        <name>ATP</name>
        <dbReference type="ChEBI" id="CHEBI:30616"/>
        <label>2</label>
    </ligand>
</feature>
<keyword evidence="14" id="KW-0464">Manganese</keyword>
<dbReference type="FunFam" id="1.10.1030.10:FF:000002">
    <property type="entry name" value="Carbamoyl-phosphate synthase large chain"/>
    <property type="match status" value="1"/>
</dbReference>
<name>A0A916YC61_9HYPH</name>
<dbReference type="EC" id="6.3.4.16" evidence="19"/>
<feature type="region of interest" description="Allosteric domain" evidence="19">
    <location>
        <begin position="1006"/>
        <end position="1143"/>
    </location>
</feature>
<dbReference type="FunFam" id="3.40.50.20:FF:000003">
    <property type="entry name" value="Carbamoyl-phosphate synthase large chain"/>
    <property type="match status" value="1"/>
</dbReference>
<dbReference type="GO" id="GO:0004088">
    <property type="term" value="F:carbamoyl-phosphate synthase (glutamine-hydrolyzing) activity"/>
    <property type="evidence" value="ECO:0007669"/>
    <property type="project" value="UniProtKB-UniRule"/>
</dbReference>
<feature type="binding site" evidence="19">
    <location>
        <position position="905"/>
    </location>
    <ligand>
        <name>Mn(2+)</name>
        <dbReference type="ChEBI" id="CHEBI:29035"/>
        <label>4</label>
    </ligand>
</feature>
<dbReference type="InterPro" id="IPR005479">
    <property type="entry name" value="CPAse_ATP-bd"/>
</dbReference>
<evidence type="ECO:0000256" key="7">
    <source>
        <dbReference type="ARBA" id="ARBA00022605"/>
    </source>
</evidence>
<dbReference type="PANTHER" id="PTHR11405:SF53">
    <property type="entry name" value="CARBAMOYL-PHOSPHATE SYNTHASE [AMMONIA], MITOCHONDRIAL"/>
    <property type="match status" value="1"/>
</dbReference>
<evidence type="ECO:0000256" key="3">
    <source>
        <dbReference type="ARBA" id="ARBA00005077"/>
    </source>
</evidence>
<keyword evidence="23" id="KW-1185">Reference proteome</keyword>
<dbReference type="SMART" id="SM00851">
    <property type="entry name" value="MGS"/>
    <property type="match status" value="1"/>
</dbReference>
<dbReference type="Pfam" id="PF02786">
    <property type="entry name" value="CPSase_L_D2"/>
    <property type="match status" value="2"/>
</dbReference>
<feature type="binding site" evidence="19">
    <location>
        <position position="353"/>
    </location>
    <ligand>
        <name>Mn(2+)</name>
        <dbReference type="ChEBI" id="CHEBI:29035"/>
        <label>2</label>
    </ligand>
</feature>
<dbReference type="PROSITE" id="PS51257">
    <property type="entry name" value="PROKAR_LIPOPROTEIN"/>
    <property type="match status" value="1"/>
</dbReference>
<feature type="binding site" evidence="19">
    <location>
        <position position="893"/>
    </location>
    <ligand>
        <name>ATP</name>
        <dbReference type="ChEBI" id="CHEBI:30616"/>
        <label>2</label>
    </ligand>
</feature>
<dbReference type="FunFam" id="3.40.50.20:FF:000001">
    <property type="entry name" value="Carbamoyl-phosphate synthase large chain"/>
    <property type="match status" value="1"/>
</dbReference>
<dbReference type="InterPro" id="IPR058047">
    <property type="entry name" value="CPSase_preATP-grasp"/>
</dbReference>
<feature type="binding site" evidence="19">
    <location>
        <position position="353"/>
    </location>
    <ligand>
        <name>Mn(2+)</name>
        <dbReference type="ChEBI" id="CHEBI:29035"/>
        <label>1</label>
    </ligand>
</feature>
<dbReference type="SMART" id="SM01096">
    <property type="entry name" value="CPSase_L_D3"/>
    <property type="match status" value="1"/>
</dbReference>
<evidence type="ECO:0000313" key="23">
    <source>
        <dbReference type="Proteomes" id="UP000613160"/>
    </source>
</evidence>
<dbReference type="SUPFAM" id="SSF52440">
    <property type="entry name" value="PreATP-grasp domain"/>
    <property type="match status" value="2"/>
</dbReference>
<dbReference type="Gene3D" id="3.40.50.20">
    <property type="match status" value="2"/>
</dbReference>
<dbReference type="Proteomes" id="UP000613160">
    <property type="component" value="Unassembled WGS sequence"/>
</dbReference>
<dbReference type="InterPro" id="IPR011761">
    <property type="entry name" value="ATP-grasp"/>
</dbReference>
<feature type="binding site" evidence="19">
    <location>
        <position position="129"/>
    </location>
    <ligand>
        <name>ATP</name>
        <dbReference type="ChEBI" id="CHEBI:30616"/>
        <label>1</label>
    </ligand>
</feature>
<feature type="binding site" evidence="19">
    <location>
        <position position="353"/>
    </location>
    <ligand>
        <name>ATP</name>
        <dbReference type="ChEBI" id="CHEBI:30616"/>
        <label>1</label>
    </ligand>
</feature>
<dbReference type="InterPro" id="IPR033937">
    <property type="entry name" value="MGS_CPS_CarB"/>
</dbReference>
<dbReference type="GO" id="GO:0046872">
    <property type="term" value="F:metal ion binding"/>
    <property type="evidence" value="ECO:0007669"/>
    <property type="project" value="UniProtKB-KW"/>
</dbReference>
<feature type="domain" description="ATP-grasp" evidence="20">
    <location>
        <begin position="743"/>
        <end position="934"/>
    </location>
</feature>
<feature type="binding site" evidence="19">
    <location>
        <position position="818"/>
    </location>
    <ligand>
        <name>ATP</name>
        <dbReference type="ChEBI" id="CHEBI:30616"/>
        <label>2</label>
    </ligand>
</feature>
<dbReference type="PRINTS" id="PR00098">
    <property type="entry name" value="CPSASE"/>
</dbReference>
<feature type="domain" description="MGS-like" evidence="21">
    <location>
        <begin position="1006"/>
        <end position="1143"/>
    </location>
</feature>
<feature type="binding site" evidence="19">
    <location>
        <position position="853"/>
    </location>
    <ligand>
        <name>ATP</name>
        <dbReference type="ChEBI" id="CHEBI:30616"/>
        <label>2</label>
    </ligand>
</feature>
<evidence type="ECO:0000256" key="12">
    <source>
        <dbReference type="ARBA" id="ARBA00022842"/>
    </source>
</evidence>
<evidence type="ECO:0000256" key="10">
    <source>
        <dbReference type="ARBA" id="ARBA00022741"/>
    </source>
</evidence>
<dbReference type="InterPro" id="IPR016185">
    <property type="entry name" value="PreATP-grasp_dom_sf"/>
</dbReference>
<dbReference type="FunFam" id="3.30.470.20:FF:000007">
    <property type="entry name" value="Carbamoyl-phosphate synthase large chain"/>
    <property type="match status" value="1"/>
</dbReference>
<dbReference type="InterPro" id="IPR006275">
    <property type="entry name" value="CPSase_lsu"/>
</dbReference>
<evidence type="ECO:0000256" key="15">
    <source>
        <dbReference type="ARBA" id="ARBA00047359"/>
    </source>
</evidence>
<feature type="binding site" evidence="19">
    <location>
        <position position="905"/>
    </location>
    <ligand>
        <name>ATP</name>
        <dbReference type="ChEBI" id="CHEBI:30616"/>
        <label>2</label>
    </ligand>
</feature>
<dbReference type="GO" id="GO:0006526">
    <property type="term" value="P:L-arginine biosynthetic process"/>
    <property type="evidence" value="ECO:0007669"/>
    <property type="project" value="UniProtKB-UniRule"/>
</dbReference>
<dbReference type="PROSITE" id="PS00867">
    <property type="entry name" value="CPSASE_2"/>
    <property type="match status" value="2"/>
</dbReference>
<dbReference type="GO" id="GO:0005524">
    <property type="term" value="F:ATP binding"/>
    <property type="evidence" value="ECO:0007669"/>
    <property type="project" value="UniProtKB-UniRule"/>
</dbReference>
<dbReference type="GO" id="GO:0044205">
    <property type="term" value="P:'de novo' UMP biosynthetic process"/>
    <property type="evidence" value="ECO:0007669"/>
    <property type="project" value="UniProtKB-UniRule"/>
</dbReference>
<comment type="caution">
    <text evidence="22">The sequence shown here is derived from an EMBL/GenBank/DDBJ whole genome shotgun (WGS) entry which is preliminary data.</text>
</comment>
<keyword evidence="5 19" id="KW-0055">Arginine biosynthesis</keyword>
<dbReference type="Gene3D" id="3.30.470.20">
    <property type="entry name" value="ATP-grasp fold, B domain"/>
    <property type="match status" value="2"/>
</dbReference>
<feature type="binding site" evidence="19">
    <location>
        <position position="893"/>
    </location>
    <ligand>
        <name>Mn(2+)</name>
        <dbReference type="ChEBI" id="CHEBI:29035"/>
        <label>3</label>
    </ligand>
</feature>
<accession>A0A916YC61</accession>
<keyword evidence="6 19" id="KW-0436">Ligase</keyword>
<dbReference type="HAMAP" id="MF_01210_B">
    <property type="entry name" value="CPSase_L_chain_B"/>
    <property type="match status" value="1"/>
</dbReference>
<dbReference type="GO" id="GO:0005737">
    <property type="term" value="C:cytoplasm"/>
    <property type="evidence" value="ECO:0007669"/>
    <property type="project" value="TreeGrafter"/>
</dbReference>
<comment type="pathway">
    <text evidence="3 19">Amino-acid biosynthesis; L-arginine biosynthesis; carbamoyl phosphate from bicarbonate: step 1/1.</text>
</comment>
<feature type="binding site" evidence="19">
    <location>
        <position position="339"/>
    </location>
    <ligand>
        <name>ATP</name>
        <dbReference type="ChEBI" id="CHEBI:30616"/>
        <label>1</label>
    </ligand>
</feature>
<dbReference type="PROSITE" id="PS50975">
    <property type="entry name" value="ATP_GRASP"/>
    <property type="match status" value="2"/>
</dbReference>
<feature type="binding site" evidence="19">
    <location>
        <position position="296"/>
    </location>
    <ligand>
        <name>ATP</name>
        <dbReference type="ChEBI" id="CHEBI:30616"/>
        <label>1</label>
    </ligand>
</feature>
<dbReference type="Pfam" id="PF25596">
    <property type="entry name" value="CPSase_L_D1"/>
    <property type="match status" value="2"/>
</dbReference>
<feature type="binding site" evidence="19">
    <location>
        <position position="229"/>
    </location>
    <ligand>
        <name>ATP</name>
        <dbReference type="ChEBI" id="CHEBI:30616"/>
        <label>1</label>
    </ligand>
</feature>
<dbReference type="InterPro" id="IPR005480">
    <property type="entry name" value="CPSase_lsu_oligo"/>
</dbReference>
<evidence type="ECO:0000256" key="11">
    <source>
        <dbReference type="ARBA" id="ARBA00022840"/>
    </source>
</evidence>
<dbReference type="NCBIfam" id="NF003671">
    <property type="entry name" value="PRK05294.1"/>
    <property type="match status" value="1"/>
</dbReference>
<comment type="catalytic activity">
    <reaction evidence="15 19">
        <text>hydrogencarbonate + NH4(+) + 2 ATP = carbamoyl phosphate + 2 ADP + phosphate + 2 H(+)</text>
        <dbReference type="Rhea" id="RHEA:18029"/>
        <dbReference type="ChEBI" id="CHEBI:15378"/>
        <dbReference type="ChEBI" id="CHEBI:17544"/>
        <dbReference type="ChEBI" id="CHEBI:28938"/>
        <dbReference type="ChEBI" id="CHEBI:30616"/>
        <dbReference type="ChEBI" id="CHEBI:43474"/>
        <dbReference type="ChEBI" id="CHEBI:58228"/>
        <dbReference type="ChEBI" id="CHEBI:456216"/>
        <dbReference type="EC" id="6.3.4.16"/>
    </reaction>
</comment>
<dbReference type="InterPro" id="IPR005483">
    <property type="entry name" value="CPSase_dom"/>
</dbReference>
<comment type="subunit">
    <text evidence="18 19">Composed of two chains; the small (or glutamine) chain promotes the hydrolysis of glutamine to ammonia, which is used by the large (or ammonia) chain to synthesize carbamoyl phosphate. Tetramer of heterodimers (alpha,beta)4.</text>
</comment>
<feature type="region of interest" description="Carboxyphosphate synthetic domain" evidence="19">
    <location>
        <begin position="1"/>
        <end position="457"/>
    </location>
</feature>
<dbReference type="InterPro" id="IPR036897">
    <property type="entry name" value="CarbamoylP_synth_lsu_oligo_sf"/>
</dbReference>
<comment type="domain">
    <text evidence="19">The large subunit is composed of 2 ATP-grasp domains that are involved in binding the 2 ATP molecules needed for carbamoyl phosphate synthesis. The N-terminal ATP-grasp domain (referred to as the carboxyphosphate synthetic component) catalyzes the ATP-dependent phosphorylation of hydrogencarbonate to carboxyphosphate and the subsequent nucleophilic attack by ammonia to form a carbamate intermediate. The C-terminal ATP-grasp domain (referred to as the carbamoyl phosphate synthetic component) then catalyzes the phosphorylation of carbamate with the second ATP to form the end product carbamoyl phosphate. The reactive and unstable enzyme intermediates are sequentially channeled from one active site to the next through the interior of the protein over a distance of at least 96 A.</text>
</comment>
<feature type="domain" description="ATP-grasp" evidence="20">
    <location>
        <begin position="186"/>
        <end position="382"/>
    </location>
</feature>
<dbReference type="InterPro" id="IPR036914">
    <property type="entry name" value="MGS-like_dom_sf"/>
</dbReference>
<evidence type="ECO:0000256" key="18">
    <source>
        <dbReference type="ARBA" id="ARBA00062056"/>
    </source>
</evidence>
<feature type="binding site" evidence="19">
    <location>
        <position position="905"/>
    </location>
    <ligand>
        <name>Mg(2+)</name>
        <dbReference type="ChEBI" id="CHEBI:18420"/>
        <label>4</label>
    </ligand>
</feature>
<feature type="binding site" evidence="19">
    <location>
        <position position="825"/>
    </location>
    <ligand>
        <name>ATP</name>
        <dbReference type="ChEBI" id="CHEBI:30616"/>
        <label>2</label>
    </ligand>
</feature>
<evidence type="ECO:0000256" key="2">
    <source>
        <dbReference type="ARBA" id="ARBA00004812"/>
    </source>
</evidence>
<dbReference type="PROSITE" id="PS00866">
    <property type="entry name" value="CPSASE_1"/>
    <property type="match status" value="1"/>
</dbReference>
<feature type="binding site" evidence="19">
    <location>
        <position position="905"/>
    </location>
    <ligand>
        <name>Mn(2+)</name>
        <dbReference type="ChEBI" id="CHEBI:29035"/>
        <label>3</label>
    </ligand>
</feature>
<feature type="binding site" evidence="19">
    <location>
        <position position="355"/>
    </location>
    <ligand>
        <name>Mg(2+)</name>
        <dbReference type="ChEBI" id="CHEBI:18420"/>
        <label>2</label>
    </ligand>
</feature>
<dbReference type="Gene3D" id="3.40.50.1380">
    <property type="entry name" value="Methylglyoxal synthase-like domain"/>
    <property type="match status" value="1"/>
</dbReference>
<dbReference type="AlphaFoldDB" id="A0A916YC61"/>
<evidence type="ECO:0000313" key="22">
    <source>
        <dbReference type="EMBL" id="GGD39814.1"/>
    </source>
</evidence>
<evidence type="ECO:0000259" key="21">
    <source>
        <dbReference type="PROSITE" id="PS51855"/>
    </source>
</evidence>
<comment type="caution">
    <text evidence="19">Lacks conserved residue(s) required for the propagation of feature annotation.</text>
</comment>
<evidence type="ECO:0000256" key="13">
    <source>
        <dbReference type="ARBA" id="ARBA00022975"/>
    </source>
</evidence>
<evidence type="ECO:0000256" key="6">
    <source>
        <dbReference type="ARBA" id="ARBA00022598"/>
    </source>
</evidence>
<gene>
    <name evidence="19 22" type="primary">carB</name>
    <name evidence="22" type="ORF">GCM10011335_48100</name>
</gene>
<feature type="binding site" evidence="19">
    <location>
        <position position="269"/>
    </location>
    <ligand>
        <name>ATP</name>
        <dbReference type="ChEBI" id="CHEBI:30616"/>
        <label>1</label>
    </ligand>
</feature>
<evidence type="ECO:0000256" key="8">
    <source>
        <dbReference type="ARBA" id="ARBA00022723"/>
    </source>
</evidence>
<keyword evidence="10 19" id="KW-0547">Nucleotide-binding</keyword>
<keyword evidence="8" id="KW-0479">Metal-binding</keyword>
<dbReference type="RefSeq" id="WP_188854995.1">
    <property type="nucleotide sequence ID" value="NZ_BMJJ01000016.1"/>
</dbReference>
<feature type="binding site" evidence="19">
    <location>
        <position position="907"/>
    </location>
    <ligand>
        <name>Mn(2+)</name>
        <dbReference type="ChEBI" id="CHEBI:29035"/>
        <label>4</label>
    </ligand>
</feature>
<dbReference type="GO" id="GO:0004087">
    <property type="term" value="F:carbamoyl-phosphate synthase (ammonia) activity"/>
    <property type="evidence" value="ECO:0007669"/>
    <property type="project" value="UniProtKB-EC"/>
</dbReference>
<feature type="binding site" evidence="19">
    <location>
        <position position="339"/>
    </location>
    <ligand>
        <name>Mn(2+)</name>
        <dbReference type="ChEBI" id="CHEBI:29035"/>
        <label>1</label>
    </ligand>
</feature>
<dbReference type="GO" id="GO:0006541">
    <property type="term" value="P:glutamine metabolic process"/>
    <property type="evidence" value="ECO:0007669"/>
    <property type="project" value="TreeGrafter"/>
</dbReference>
<dbReference type="PROSITE" id="PS51855">
    <property type="entry name" value="MGS"/>
    <property type="match status" value="1"/>
</dbReference>
<comment type="similarity">
    <text evidence="4 19">Belongs to the CarB family.</text>
</comment>
<dbReference type="Pfam" id="PF02142">
    <property type="entry name" value="MGS"/>
    <property type="match status" value="1"/>
</dbReference>
<feature type="binding site" evidence="19">
    <location>
        <position position="355"/>
    </location>
    <ligand>
        <name>Mn(2+)</name>
        <dbReference type="ChEBI" id="CHEBI:29035"/>
        <label>2</label>
    </ligand>
</feature>
<keyword evidence="11 19" id="KW-0067">ATP-binding</keyword>
<evidence type="ECO:0000256" key="16">
    <source>
        <dbReference type="ARBA" id="ARBA00048816"/>
    </source>
</evidence>
<feature type="binding site" evidence="19">
    <location>
        <position position="820"/>
    </location>
    <ligand>
        <name>ATP</name>
        <dbReference type="ChEBI" id="CHEBI:30616"/>
        <label>2</label>
    </ligand>
</feature>
<feature type="binding site" evidence="19">
    <location>
        <position position="893"/>
    </location>
    <ligand>
        <name>Mg(2+)</name>
        <dbReference type="ChEBI" id="CHEBI:18420"/>
        <label>3</label>
    </ligand>
</feature>
<comment type="pathway">
    <text evidence="2 19">Pyrimidine metabolism; UMP biosynthesis via de novo pathway; (S)-dihydroorotate from bicarbonate: step 1/3.</text>
</comment>
<dbReference type="SUPFAM" id="SSF48108">
    <property type="entry name" value="Carbamoyl phosphate synthetase, large subunit connection domain"/>
    <property type="match status" value="1"/>
</dbReference>
<feature type="binding site" evidence="19">
    <location>
        <position position="223"/>
    </location>
    <ligand>
        <name>ATP</name>
        <dbReference type="ChEBI" id="CHEBI:30616"/>
        <label>1</label>
    </ligand>
</feature>
<comment type="cofactor">
    <cofactor evidence="19">
        <name>Mg(2+)</name>
        <dbReference type="ChEBI" id="CHEBI:18420"/>
    </cofactor>
    <cofactor evidence="19">
        <name>Mn(2+)</name>
        <dbReference type="ChEBI" id="CHEBI:29035"/>
    </cofactor>
    <text evidence="19">Binds 4 Mg(2+) or Mn(2+) ions per subunit.</text>
</comment>
<comment type="cofactor">
    <cofactor evidence="1">
        <name>Mn(2+)</name>
        <dbReference type="ChEBI" id="CHEBI:29035"/>
    </cofactor>
</comment>
<evidence type="ECO:0000256" key="5">
    <source>
        <dbReference type="ARBA" id="ARBA00022571"/>
    </source>
</evidence>
<evidence type="ECO:0000256" key="9">
    <source>
        <dbReference type="ARBA" id="ARBA00022737"/>
    </source>
</evidence>
<feature type="binding site" evidence="19">
    <location>
        <position position="297"/>
    </location>
    <ligand>
        <name>ATP</name>
        <dbReference type="ChEBI" id="CHEBI:30616"/>
        <label>1</label>
    </ligand>
</feature>
<dbReference type="SUPFAM" id="SSF56059">
    <property type="entry name" value="Glutathione synthetase ATP-binding domain-like"/>
    <property type="match status" value="2"/>
</dbReference>
<dbReference type="SUPFAM" id="SSF52335">
    <property type="entry name" value="Methylglyoxal synthase-like"/>
    <property type="match status" value="1"/>
</dbReference>
<feature type="binding site" evidence="19">
    <location>
        <position position="230"/>
    </location>
    <ligand>
        <name>ATP</name>
        <dbReference type="ChEBI" id="CHEBI:30616"/>
        <label>1</label>
    </ligand>
</feature>
<feature type="binding site" evidence="19">
    <location>
        <position position="262"/>
    </location>
    <ligand>
        <name>ATP</name>
        <dbReference type="ChEBI" id="CHEBI:30616"/>
        <label>1</label>
    </ligand>
</feature>
<comment type="catalytic activity">
    <reaction evidence="16 19">
        <text>hydrogencarbonate + L-glutamine + 2 ATP + H2O = carbamoyl phosphate + L-glutamate + 2 ADP + phosphate + 2 H(+)</text>
        <dbReference type="Rhea" id="RHEA:18633"/>
        <dbReference type="ChEBI" id="CHEBI:15377"/>
        <dbReference type="ChEBI" id="CHEBI:15378"/>
        <dbReference type="ChEBI" id="CHEBI:17544"/>
        <dbReference type="ChEBI" id="CHEBI:29985"/>
        <dbReference type="ChEBI" id="CHEBI:30616"/>
        <dbReference type="ChEBI" id="CHEBI:43474"/>
        <dbReference type="ChEBI" id="CHEBI:58228"/>
        <dbReference type="ChEBI" id="CHEBI:58359"/>
        <dbReference type="ChEBI" id="CHEBI:456216"/>
        <dbReference type="EC" id="6.3.5.5"/>
    </reaction>
</comment>
<evidence type="ECO:0000256" key="14">
    <source>
        <dbReference type="ARBA" id="ARBA00023211"/>
    </source>
</evidence>
<evidence type="ECO:0000256" key="17">
    <source>
        <dbReference type="ARBA" id="ARBA00057223"/>
    </source>
</evidence>
<keyword evidence="7 19" id="KW-0028">Amino-acid biosynthesis</keyword>
<dbReference type="Gene3D" id="3.30.1490.20">
    <property type="entry name" value="ATP-grasp fold, A domain"/>
    <property type="match status" value="1"/>
</dbReference>
<dbReference type="EC" id="6.3.5.5" evidence="19"/>
<dbReference type="Gene3D" id="1.10.1030.10">
    <property type="entry name" value="Carbamoyl-phosphate synthetase, large subunit oligomerisation domain"/>
    <property type="match status" value="1"/>
</dbReference>
<dbReference type="Pfam" id="PF02787">
    <property type="entry name" value="CPSase_L_D3"/>
    <property type="match status" value="1"/>
</dbReference>
<feature type="binding site" evidence="19">
    <location>
        <position position="353"/>
    </location>
    <ligand>
        <name>Mg(2+)</name>
        <dbReference type="ChEBI" id="CHEBI:18420"/>
        <label>2</label>
    </ligand>
</feature>